<dbReference type="GO" id="GO:0045881">
    <property type="term" value="P:positive regulation of sporulation resulting in formation of a cellular spore"/>
    <property type="evidence" value="ECO:0007669"/>
    <property type="project" value="TreeGrafter"/>
</dbReference>
<name>A0A7K0I5C6_PARDI</name>
<dbReference type="PANTHER" id="PTHR33375">
    <property type="entry name" value="CHROMOSOME-PARTITIONING PROTEIN PARB-RELATED"/>
    <property type="match status" value="1"/>
</dbReference>
<evidence type="ECO:0000313" key="4">
    <source>
        <dbReference type="Proteomes" id="UP000432516"/>
    </source>
</evidence>
<evidence type="ECO:0000259" key="2">
    <source>
        <dbReference type="SMART" id="SM00470"/>
    </source>
</evidence>
<evidence type="ECO:0000256" key="1">
    <source>
        <dbReference type="ARBA" id="ARBA00006295"/>
    </source>
</evidence>
<dbReference type="InterPro" id="IPR036086">
    <property type="entry name" value="ParB/Sulfiredoxin_sf"/>
</dbReference>
<evidence type="ECO:0000313" key="3">
    <source>
        <dbReference type="EMBL" id="MRZ57844.1"/>
    </source>
</evidence>
<dbReference type="SUPFAM" id="SSF110849">
    <property type="entry name" value="ParB/Sulfiredoxin"/>
    <property type="match status" value="1"/>
</dbReference>
<dbReference type="SMART" id="SM00470">
    <property type="entry name" value="ParB"/>
    <property type="match status" value="1"/>
</dbReference>
<feature type="non-terminal residue" evidence="3">
    <location>
        <position position="102"/>
    </location>
</feature>
<dbReference type="EMBL" id="WKNE01000206">
    <property type="protein sequence ID" value="MRZ57844.1"/>
    <property type="molecule type" value="Genomic_DNA"/>
</dbReference>
<gene>
    <name evidence="3" type="ORF">GKD68_24575</name>
</gene>
<organism evidence="3 4">
    <name type="scientific">Parabacteroides distasonis</name>
    <dbReference type="NCBI Taxonomy" id="823"/>
    <lineage>
        <taxon>Bacteria</taxon>
        <taxon>Pseudomonadati</taxon>
        <taxon>Bacteroidota</taxon>
        <taxon>Bacteroidia</taxon>
        <taxon>Bacteroidales</taxon>
        <taxon>Tannerellaceae</taxon>
        <taxon>Parabacteroides</taxon>
    </lineage>
</organism>
<dbReference type="GO" id="GO:0005694">
    <property type="term" value="C:chromosome"/>
    <property type="evidence" value="ECO:0007669"/>
    <property type="project" value="TreeGrafter"/>
</dbReference>
<comment type="caution">
    <text evidence="3">The sequence shown here is derived from an EMBL/GenBank/DDBJ whole genome shotgun (WGS) entry which is preliminary data.</text>
</comment>
<reference evidence="3 4" key="1">
    <citation type="journal article" date="2019" name="Nat. Med.">
        <title>A library of human gut bacterial isolates paired with longitudinal multiomics data enables mechanistic microbiome research.</title>
        <authorList>
            <person name="Poyet M."/>
            <person name="Groussin M."/>
            <person name="Gibbons S.M."/>
            <person name="Avila-Pacheco J."/>
            <person name="Jiang X."/>
            <person name="Kearney S.M."/>
            <person name="Perrotta A.R."/>
            <person name="Berdy B."/>
            <person name="Zhao S."/>
            <person name="Lieberman T.D."/>
            <person name="Swanson P.K."/>
            <person name="Smith M."/>
            <person name="Roesemann S."/>
            <person name="Alexander J.E."/>
            <person name="Rich S.A."/>
            <person name="Livny J."/>
            <person name="Vlamakis H."/>
            <person name="Clish C."/>
            <person name="Bullock K."/>
            <person name="Deik A."/>
            <person name="Scott J."/>
            <person name="Pierce K.A."/>
            <person name="Xavier R.J."/>
            <person name="Alm E.J."/>
        </authorList>
    </citation>
    <scope>NUCLEOTIDE SEQUENCE [LARGE SCALE GENOMIC DNA]</scope>
    <source>
        <strain evidence="3 4">BIOML-A2</strain>
    </source>
</reference>
<proteinExistence type="inferred from homology"/>
<sequence>MAVMKRSALGRGLDALITMDDLKTGGSSSISEIELSKIQPNPDQPRSIFEEEALEELATSIRSLGVIQPITLKEIGTEKYMIISGERRYRASLMAGLEQIPA</sequence>
<dbReference type="InterPro" id="IPR004437">
    <property type="entry name" value="ParB/RepB/Spo0J"/>
</dbReference>
<dbReference type="InterPro" id="IPR050336">
    <property type="entry name" value="Chromosome_partition/occlusion"/>
</dbReference>
<feature type="domain" description="ParB-like N-terminal" evidence="2">
    <location>
        <begin position="31"/>
        <end position="102"/>
    </location>
</feature>
<accession>A0A7K0I5C6</accession>
<dbReference type="NCBIfam" id="TIGR00180">
    <property type="entry name" value="parB_part"/>
    <property type="match status" value="1"/>
</dbReference>
<dbReference type="Gene3D" id="3.90.1530.10">
    <property type="entry name" value="Conserved hypothetical protein from pyrococcus furiosus pfu- 392566-001, ParB domain"/>
    <property type="match status" value="1"/>
</dbReference>
<dbReference type="InterPro" id="IPR003115">
    <property type="entry name" value="ParB_N"/>
</dbReference>
<protein>
    <submittedName>
        <fullName evidence="3">ParB/RepB/Spo0J family partition protein</fullName>
    </submittedName>
</protein>
<comment type="similarity">
    <text evidence="1">Belongs to the ParB family.</text>
</comment>
<dbReference type="RefSeq" id="WP_154398776.1">
    <property type="nucleotide sequence ID" value="NZ_WKNE01000206.1"/>
</dbReference>
<dbReference type="GO" id="GO:0003677">
    <property type="term" value="F:DNA binding"/>
    <property type="evidence" value="ECO:0007669"/>
    <property type="project" value="InterPro"/>
</dbReference>
<dbReference type="GO" id="GO:0007059">
    <property type="term" value="P:chromosome segregation"/>
    <property type="evidence" value="ECO:0007669"/>
    <property type="project" value="TreeGrafter"/>
</dbReference>
<dbReference type="PANTHER" id="PTHR33375:SF1">
    <property type="entry name" value="CHROMOSOME-PARTITIONING PROTEIN PARB-RELATED"/>
    <property type="match status" value="1"/>
</dbReference>
<dbReference type="AlphaFoldDB" id="A0A7K0I5C6"/>
<dbReference type="Proteomes" id="UP000432516">
    <property type="component" value="Unassembled WGS sequence"/>
</dbReference>
<dbReference type="Pfam" id="PF02195">
    <property type="entry name" value="ParB_N"/>
    <property type="match status" value="1"/>
</dbReference>